<dbReference type="InterPro" id="IPR022024">
    <property type="entry name" value="DUF3602"/>
</dbReference>
<keyword evidence="3" id="KW-1185">Reference proteome</keyword>
<accession>A0A9P9ABQ6</accession>
<sequence length="157" mass="16581">MSSDAYRRVGRGGAGNYLSKETVDKAEAQADNLDLEKQSTNATAAAVPHKDQYARAGRGGAGNFVDPATLPNAQQQEEAADRTKTAVNASIARTNKGYSGRGGAGNWTNVVPGEEDTANIDGQEELQRRVVEDVERGLARPDKVHTPAASGNDKEDA</sequence>
<reference evidence="2" key="1">
    <citation type="journal article" date="2021" name="Nat. Commun.">
        <title>Genetic determinants of endophytism in the Arabidopsis root mycobiome.</title>
        <authorList>
            <person name="Mesny F."/>
            <person name="Miyauchi S."/>
            <person name="Thiergart T."/>
            <person name="Pickel B."/>
            <person name="Atanasova L."/>
            <person name="Karlsson M."/>
            <person name="Huettel B."/>
            <person name="Barry K.W."/>
            <person name="Haridas S."/>
            <person name="Chen C."/>
            <person name="Bauer D."/>
            <person name="Andreopoulos W."/>
            <person name="Pangilinan J."/>
            <person name="LaButti K."/>
            <person name="Riley R."/>
            <person name="Lipzen A."/>
            <person name="Clum A."/>
            <person name="Drula E."/>
            <person name="Henrissat B."/>
            <person name="Kohler A."/>
            <person name="Grigoriev I.V."/>
            <person name="Martin F.M."/>
            <person name="Hacquard S."/>
        </authorList>
    </citation>
    <scope>NUCLEOTIDE SEQUENCE</scope>
    <source>
        <strain evidence="2">MPI-SDFR-AT-0117</strain>
    </source>
</reference>
<dbReference type="OrthoDB" id="4159136at2759"/>
<dbReference type="InterPro" id="IPR053203">
    <property type="entry name" value="Cisplatin_resist-associated"/>
</dbReference>
<feature type="region of interest" description="Disordered" evidence="1">
    <location>
        <begin position="1"/>
        <end position="22"/>
    </location>
</feature>
<dbReference type="Proteomes" id="UP000770015">
    <property type="component" value="Unassembled WGS sequence"/>
</dbReference>
<evidence type="ECO:0000313" key="3">
    <source>
        <dbReference type="Proteomes" id="UP000770015"/>
    </source>
</evidence>
<dbReference type="PANTHER" id="PTHR34693">
    <property type="entry name" value="PROTEIN PAR32"/>
    <property type="match status" value="1"/>
</dbReference>
<feature type="region of interest" description="Disordered" evidence="1">
    <location>
        <begin position="36"/>
        <end position="86"/>
    </location>
</feature>
<organism evidence="2 3">
    <name type="scientific">Plectosphaerella plurivora</name>
    <dbReference type="NCBI Taxonomy" id="936078"/>
    <lineage>
        <taxon>Eukaryota</taxon>
        <taxon>Fungi</taxon>
        <taxon>Dikarya</taxon>
        <taxon>Ascomycota</taxon>
        <taxon>Pezizomycotina</taxon>
        <taxon>Sordariomycetes</taxon>
        <taxon>Hypocreomycetidae</taxon>
        <taxon>Glomerellales</taxon>
        <taxon>Plectosphaerellaceae</taxon>
        <taxon>Plectosphaerella</taxon>
    </lineage>
</organism>
<feature type="region of interest" description="Disordered" evidence="1">
    <location>
        <begin position="133"/>
        <end position="157"/>
    </location>
</feature>
<comment type="caution">
    <text evidence="2">The sequence shown here is derived from an EMBL/GenBank/DDBJ whole genome shotgun (WGS) entry which is preliminary data.</text>
</comment>
<name>A0A9P9ABQ6_9PEZI</name>
<protein>
    <submittedName>
        <fullName evidence="2">Uncharacterized protein</fullName>
    </submittedName>
</protein>
<dbReference type="EMBL" id="JAGSXJ010000011">
    <property type="protein sequence ID" value="KAH6687145.1"/>
    <property type="molecule type" value="Genomic_DNA"/>
</dbReference>
<proteinExistence type="predicted"/>
<evidence type="ECO:0000256" key="1">
    <source>
        <dbReference type="SAM" id="MobiDB-lite"/>
    </source>
</evidence>
<evidence type="ECO:0000313" key="2">
    <source>
        <dbReference type="EMBL" id="KAH6687145.1"/>
    </source>
</evidence>
<dbReference type="Pfam" id="PF12223">
    <property type="entry name" value="DUF3602"/>
    <property type="match status" value="1"/>
</dbReference>
<gene>
    <name evidence="2" type="ORF">F5X68DRAFT_275736</name>
</gene>
<feature type="compositionally biased region" description="Basic and acidic residues" evidence="1">
    <location>
        <begin position="133"/>
        <end position="145"/>
    </location>
</feature>
<dbReference type="AlphaFoldDB" id="A0A9P9ABQ6"/>
<dbReference type="PANTHER" id="PTHR34693:SF1">
    <property type="entry name" value="PROTEIN PAR32"/>
    <property type="match status" value="1"/>
</dbReference>